<feature type="domain" description="PH" evidence="6">
    <location>
        <begin position="1"/>
        <end position="54"/>
    </location>
</feature>
<organism evidence="7 8">
    <name type="scientific">Desmophyllum pertusum</name>
    <dbReference type="NCBI Taxonomy" id="174260"/>
    <lineage>
        <taxon>Eukaryota</taxon>
        <taxon>Metazoa</taxon>
        <taxon>Cnidaria</taxon>
        <taxon>Anthozoa</taxon>
        <taxon>Hexacorallia</taxon>
        <taxon>Scleractinia</taxon>
        <taxon>Caryophylliina</taxon>
        <taxon>Caryophylliidae</taxon>
        <taxon>Desmophyllum</taxon>
    </lineage>
</organism>
<evidence type="ECO:0000256" key="2">
    <source>
        <dbReference type="ARBA" id="ARBA00022490"/>
    </source>
</evidence>
<feature type="region of interest" description="Disordered" evidence="5">
    <location>
        <begin position="104"/>
        <end position="164"/>
    </location>
</feature>
<feature type="compositionally biased region" description="Polar residues" evidence="5">
    <location>
        <begin position="109"/>
        <end position="119"/>
    </location>
</feature>
<dbReference type="Proteomes" id="UP001163046">
    <property type="component" value="Unassembled WGS sequence"/>
</dbReference>
<proteinExistence type="predicted"/>
<dbReference type="Pfam" id="PF00169">
    <property type="entry name" value="PH"/>
    <property type="match status" value="1"/>
</dbReference>
<reference evidence="7" key="1">
    <citation type="submission" date="2023-01" db="EMBL/GenBank/DDBJ databases">
        <title>Genome assembly of the deep-sea coral Lophelia pertusa.</title>
        <authorList>
            <person name="Herrera S."/>
            <person name="Cordes E."/>
        </authorList>
    </citation>
    <scope>NUCLEOTIDE SEQUENCE</scope>
    <source>
        <strain evidence="7">USNM1676648</strain>
        <tissue evidence="7">Polyp</tissue>
    </source>
</reference>
<dbReference type="OrthoDB" id="5970758at2759"/>
<feature type="region of interest" description="Disordered" evidence="5">
    <location>
        <begin position="182"/>
        <end position="294"/>
    </location>
</feature>
<evidence type="ECO:0000256" key="4">
    <source>
        <dbReference type="ARBA" id="ARBA00023054"/>
    </source>
</evidence>
<evidence type="ECO:0000256" key="1">
    <source>
        <dbReference type="ARBA" id="ARBA00004496"/>
    </source>
</evidence>
<keyword evidence="3" id="KW-0677">Repeat</keyword>
<keyword evidence="8" id="KW-1185">Reference proteome</keyword>
<dbReference type="PROSITE" id="PS50003">
    <property type="entry name" value="PH_DOMAIN"/>
    <property type="match status" value="2"/>
</dbReference>
<dbReference type="Gene3D" id="2.30.29.30">
    <property type="entry name" value="Pleckstrin-homology domain (PH domain)/Phosphotyrosine-binding domain (PTB)"/>
    <property type="match status" value="1"/>
</dbReference>
<dbReference type="InterPro" id="IPR030113">
    <property type="entry name" value="AFAP"/>
</dbReference>
<dbReference type="SUPFAM" id="SSF50729">
    <property type="entry name" value="PH domain-like"/>
    <property type="match status" value="2"/>
</dbReference>
<dbReference type="PANTHER" id="PTHR14338:SF7">
    <property type="entry name" value="PH DOMAIN-CONTAINING PROTEIN"/>
    <property type="match status" value="1"/>
</dbReference>
<evidence type="ECO:0000259" key="6">
    <source>
        <dbReference type="PROSITE" id="PS50003"/>
    </source>
</evidence>
<sequence length="509" mass="56540">MILYLPDCNIGVDDKKKISYSFRLIPADGPGVTLAIEDGHDLSPWMSAIMAAVVRRSSIDRPSSPLEGLHLFTLEQARAEKMRNAELDGGGIEEEMDDIYEEPVVHSGTPLTHSTAATTESKEDEEDEGYDAPLPPIPVDDDSSSESSSDEDESAESSKKAEKKKIYDAIPPDLLAELSAVQHKGGSGTNKSQDSICEEGSTNDHSLDFTDSHSEHSGNISNRHSYIEPIASDDNVTSEPKEDKTDSLSRKRTSTVLSVSMESMCSDTEDTRTSSVTSEASVTSKGLGPKVKRRRKLVPAEAELQFLQDPSAMHSGILYQKRTLVWSKRYCKIIDSRFKCYRNPADQKPTINFPILGYDISLIDNKESKKSYCIKISHPSQDTHYFGTDSRVSIERWIEVLSLAATGRLDVIAPYPPYFCAEQSGDELKSRSRESLLSSEGRLSDDESADTTLDELDPSSERSHSLNRLPRQTNEDTVLPDDTRSVEFSKSVQTQTKPRKVEFNSRQRL</sequence>
<evidence type="ECO:0000256" key="3">
    <source>
        <dbReference type="ARBA" id="ARBA00022737"/>
    </source>
</evidence>
<comment type="caution">
    <text evidence="7">The sequence shown here is derived from an EMBL/GenBank/DDBJ whole genome shotgun (WGS) entry which is preliminary data.</text>
</comment>
<feature type="domain" description="PH" evidence="6">
    <location>
        <begin position="311"/>
        <end position="406"/>
    </location>
</feature>
<feature type="region of interest" description="Disordered" evidence="5">
    <location>
        <begin position="424"/>
        <end position="509"/>
    </location>
</feature>
<evidence type="ECO:0000313" key="8">
    <source>
        <dbReference type="Proteomes" id="UP001163046"/>
    </source>
</evidence>
<feature type="compositionally biased region" description="Acidic residues" evidence="5">
    <location>
        <begin position="139"/>
        <end position="155"/>
    </location>
</feature>
<dbReference type="InterPro" id="IPR011993">
    <property type="entry name" value="PH-like_dom_sf"/>
</dbReference>
<dbReference type="SMART" id="SM00233">
    <property type="entry name" value="PH"/>
    <property type="match status" value="1"/>
</dbReference>
<name>A0A9W9ZDC3_9CNID</name>
<accession>A0A9W9ZDC3</accession>
<dbReference type="AlphaFoldDB" id="A0A9W9ZDC3"/>
<comment type="subcellular location">
    <subcellularLocation>
        <location evidence="1">Cytoplasm</location>
    </subcellularLocation>
</comment>
<feature type="compositionally biased region" description="Basic and acidic residues" evidence="5">
    <location>
        <begin position="239"/>
        <end position="249"/>
    </location>
</feature>
<dbReference type="InterPro" id="IPR001849">
    <property type="entry name" value="PH_domain"/>
</dbReference>
<protein>
    <recommendedName>
        <fullName evidence="6">PH domain-containing protein</fullName>
    </recommendedName>
</protein>
<feature type="compositionally biased region" description="Basic and acidic residues" evidence="5">
    <location>
        <begin position="499"/>
        <end position="509"/>
    </location>
</feature>
<gene>
    <name evidence="7" type="ORF">OS493_014032</name>
</gene>
<keyword evidence="4" id="KW-0175">Coiled coil</keyword>
<dbReference type="GO" id="GO:0017124">
    <property type="term" value="F:SH3 domain binding"/>
    <property type="evidence" value="ECO:0007669"/>
    <property type="project" value="TreeGrafter"/>
</dbReference>
<evidence type="ECO:0000313" key="7">
    <source>
        <dbReference type="EMBL" id="KAJ7379636.1"/>
    </source>
</evidence>
<dbReference type="PANTHER" id="PTHR14338">
    <property type="entry name" value="ACTIN FILAMENT-ASSOCIATED PROTEIN 1 FAMILY MEMBER"/>
    <property type="match status" value="1"/>
</dbReference>
<dbReference type="EMBL" id="MU826356">
    <property type="protein sequence ID" value="KAJ7379636.1"/>
    <property type="molecule type" value="Genomic_DNA"/>
</dbReference>
<feature type="compositionally biased region" description="Low complexity" evidence="5">
    <location>
        <begin position="273"/>
        <end position="284"/>
    </location>
</feature>
<keyword evidence="2" id="KW-0963">Cytoplasm</keyword>
<feature type="compositionally biased region" description="Acidic residues" evidence="5">
    <location>
        <begin position="446"/>
        <end position="458"/>
    </location>
</feature>
<dbReference type="GO" id="GO:0005829">
    <property type="term" value="C:cytosol"/>
    <property type="evidence" value="ECO:0007669"/>
    <property type="project" value="TreeGrafter"/>
</dbReference>
<feature type="compositionally biased region" description="Basic and acidic residues" evidence="5">
    <location>
        <begin position="205"/>
        <end position="216"/>
    </location>
</feature>
<evidence type="ECO:0000256" key="5">
    <source>
        <dbReference type="SAM" id="MobiDB-lite"/>
    </source>
</evidence>
<feature type="compositionally biased region" description="Polar residues" evidence="5">
    <location>
        <begin position="254"/>
        <end position="266"/>
    </location>
</feature>